<protein>
    <submittedName>
        <fullName evidence="1">Uncharacterized protein</fullName>
    </submittedName>
</protein>
<dbReference type="Proteomes" id="UP001519460">
    <property type="component" value="Unassembled WGS sequence"/>
</dbReference>
<keyword evidence="2" id="KW-1185">Reference proteome</keyword>
<dbReference type="AlphaFoldDB" id="A0ABD0KB30"/>
<name>A0ABD0KB30_9CAEN</name>
<dbReference type="EMBL" id="JACVVK020000212">
    <property type="protein sequence ID" value="KAK7484287.1"/>
    <property type="molecule type" value="Genomic_DNA"/>
</dbReference>
<organism evidence="1 2">
    <name type="scientific">Batillaria attramentaria</name>
    <dbReference type="NCBI Taxonomy" id="370345"/>
    <lineage>
        <taxon>Eukaryota</taxon>
        <taxon>Metazoa</taxon>
        <taxon>Spiralia</taxon>
        <taxon>Lophotrochozoa</taxon>
        <taxon>Mollusca</taxon>
        <taxon>Gastropoda</taxon>
        <taxon>Caenogastropoda</taxon>
        <taxon>Sorbeoconcha</taxon>
        <taxon>Cerithioidea</taxon>
        <taxon>Batillariidae</taxon>
        <taxon>Batillaria</taxon>
    </lineage>
</organism>
<gene>
    <name evidence="1" type="ORF">BaRGS_00024412</name>
</gene>
<accession>A0ABD0KB30</accession>
<reference evidence="1 2" key="1">
    <citation type="journal article" date="2023" name="Sci. Data">
        <title>Genome assembly of the Korean intertidal mud-creeper Batillaria attramentaria.</title>
        <authorList>
            <person name="Patra A.K."/>
            <person name="Ho P.T."/>
            <person name="Jun S."/>
            <person name="Lee S.J."/>
            <person name="Kim Y."/>
            <person name="Won Y.J."/>
        </authorList>
    </citation>
    <scope>NUCLEOTIDE SEQUENCE [LARGE SCALE GENOMIC DNA]</scope>
    <source>
        <strain evidence="1">Wonlab-2016</strain>
    </source>
</reference>
<proteinExistence type="predicted"/>
<evidence type="ECO:0000313" key="2">
    <source>
        <dbReference type="Proteomes" id="UP001519460"/>
    </source>
</evidence>
<comment type="caution">
    <text evidence="1">The sequence shown here is derived from an EMBL/GenBank/DDBJ whole genome shotgun (WGS) entry which is preliminary data.</text>
</comment>
<sequence>MRGRLDLPGSPERRERQWDDITRRSGSARTAHALGSVTVAQEEEKQTLNACVNYVYQGTSVEPLNNRRVRDRARHSGLVCLTSALSLVDRWVGALKLNQQPVARVSELTLRDMGVK</sequence>
<evidence type="ECO:0000313" key="1">
    <source>
        <dbReference type="EMBL" id="KAK7484287.1"/>
    </source>
</evidence>